<evidence type="ECO:0000313" key="3">
    <source>
        <dbReference type="Proteomes" id="UP000824120"/>
    </source>
</evidence>
<keyword evidence="1" id="KW-0472">Membrane</keyword>
<name>A0A9J5Z1S4_SOLCO</name>
<feature type="transmembrane region" description="Helical" evidence="1">
    <location>
        <begin position="28"/>
        <end position="48"/>
    </location>
</feature>
<protein>
    <submittedName>
        <fullName evidence="2">Uncharacterized protein</fullName>
    </submittedName>
</protein>
<comment type="caution">
    <text evidence="2">The sequence shown here is derived from an EMBL/GenBank/DDBJ whole genome shotgun (WGS) entry which is preliminary data.</text>
</comment>
<keyword evidence="1" id="KW-0812">Transmembrane</keyword>
<dbReference type="EMBL" id="JACXVP010000005">
    <property type="protein sequence ID" value="KAG5605871.1"/>
    <property type="molecule type" value="Genomic_DNA"/>
</dbReference>
<gene>
    <name evidence="2" type="ORF">H5410_027363</name>
</gene>
<feature type="non-terminal residue" evidence="2">
    <location>
        <position position="128"/>
    </location>
</feature>
<proteinExistence type="predicted"/>
<sequence>FSKICVAKDPSAKLVRFVDQLGYPPFGLVYRPLALAFDIIVFFIIRIYSNASRNCSVTCRLLLFTADLILSFKAQHIGTKGMDKAFWRLAERCPCFLSNYKYLKLKSFHQIFRQNMHLTLILSKHSPK</sequence>
<accession>A0A9J5Z1S4</accession>
<evidence type="ECO:0000313" key="2">
    <source>
        <dbReference type="EMBL" id="KAG5605871.1"/>
    </source>
</evidence>
<organism evidence="2 3">
    <name type="scientific">Solanum commersonii</name>
    <name type="common">Commerson's wild potato</name>
    <name type="synonym">Commerson's nightshade</name>
    <dbReference type="NCBI Taxonomy" id="4109"/>
    <lineage>
        <taxon>Eukaryota</taxon>
        <taxon>Viridiplantae</taxon>
        <taxon>Streptophyta</taxon>
        <taxon>Embryophyta</taxon>
        <taxon>Tracheophyta</taxon>
        <taxon>Spermatophyta</taxon>
        <taxon>Magnoliopsida</taxon>
        <taxon>eudicotyledons</taxon>
        <taxon>Gunneridae</taxon>
        <taxon>Pentapetalae</taxon>
        <taxon>asterids</taxon>
        <taxon>lamiids</taxon>
        <taxon>Solanales</taxon>
        <taxon>Solanaceae</taxon>
        <taxon>Solanoideae</taxon>
        <taxon>Solaneae</taxon>
        <taxon>Solanum</taxon>
    </lineage>
</organism>
<evidence type="ECO:0000256" key="1">
    <source>
        <dbReference type="SAM" id="Phobius"/>
    </source>
</evidence>
<reference evidence="2 3" key="1">
    <citation type="submission" date="2020-09" db="EMBL/GenBank/DDBJ databases">
        <title>De no assembly of potato wild relative species, Solanum commersonii.</title>
        <authorList>
            <person name="Cho K."/>
        </authorList>
    </citation>
    <scope>NUCLEOTIDE SEQUENCE [LARGE SCALE GENOMIC DNA]</scope>
    <source>
        <strain evidence="2">LZ3.2</strain>
        <tissue evidence="2">Leaf</tissue>
    </source>
</reference>
<dbReference type="AlphaFoldDB" id="A0A9J5Z1S4"/>
<keyword evidence="1" id="KW-1133">Transmembrane helix</keyword>
<keyword evidence="3" id="KW-1185">Reference proteome</keyword>
<dbReference type="Proteomes" id="UP000824120">
    <property type="component" value="Chromosome 5"/>
</dbReference>